<dbReference type="NCBIfam" id="TIGR00756">
    <property type="entry name" value="PPR"/>
    <property type="match status" value="2"/>
</dbReference>
<feature type="region of interest" description="Disordered" evidence="3">
    <location>
        <begin position="375"/>
        <end position="399"/>
    </location>
</feature>
<sequence>MAASVRKLRYGQLNWFLRLFKEYGGSLSQGFVTRNTVSTSACQLYSKSSTLMAKRWNDMETTHGFAKPRPRTPSKSRWKDSKHKKEEEEVESDPETDDEEEVGESKKKSGKPERFMKLKTQKSAGNINLRPSRYLFKESGVGEEEEENRWERRHASEDKKRKANWYARQMLRLTREDKIDEALELLTAMKENRLNPTVEVYNIFISAYARSGQVKKAFKLFNDVKKRAMKPTARTFTSLFNACAKAPIPQHALKIVEKLLAEISVRAAKQEVEMNVITYNATIQALAICGDPLQAFEIYKEMQDNGILPDVYTFSSLLTACSLDKFEGPSMAFQLLEEMKALKIKPDIYIFNAVLKIMRNCKVFAQEQKSHLPKAVQSSDFTGTPTETSSGEHDPRFGLDAEEASSEDNLNTLDSLLQEENKTAKQNDENLKLHHFFPGVEKFIQLMALEDVYPDVRTFNLLLYLTSSKEEESYLMELMKSCNISPDVTFYNTLITKKAKQGI</sequence>
<feature type="compositionally biased region" description="Basic and acidic residues" evidence="3">
    <location>
        <begin position="390"/>
        <end position="399"/>
    </location>
</feature>
<keyword evidence="5" id="KW-1185">Reference proteome</keyword>
<feature type="compositionally biased region" description="Basic and acidic residues" evidence="3">
    <location>
        <begin position="103"/>
        <end position="116"/>
    </location>
</feature>
<feature type="compositionally biased region" description="Acidic residues" evidence="3">
    <location>
        <begin position="88"/>
        <end position="102"/>
    </location>
</feature>
<feature type="repeat" description="PPR" evidence="2">
    <location>
        <begin position="310"/>
        <end position="346"/>
    </location>
</feature>
<evidence type="ECO:0000256" key="3">
    <source>
        <dbReference type="SAM" id="MobiDB-lite"/>
    </source>
</evidence>
<evidence type="ECO:0000256" key="2">
    <source>
        <dbReference type="PROSITE-ProRule" id="PRU00708"/>
    </source>
</evidence>
<dbReference type="OrthoDB" id="185373at2759"/>
<gene>
    <name evidence="4" type="primary">PTCD1_2</name>
    <name evidence="4" type="ORF">OS493_003109</name>
</gene>
<reference evidence="4" key="1">
    <citation type="submission" date="2023-01" db="EMBL/GenBank/DDBJ databases">
        <title>Genome assembly of the deep-sea coral Lophelia pertusa.</title>
        <authorList>
            <person name="Herrera S."/>
            <person name="Cordes E."/>
        </authorList>
    </citation>
    <scope>NUCLEOTIDE SEQUENCE</scope>
    <source>
        <strain evidence="4">USNM1676648</strain>
        <tissue evidence="4">Polyp</tissue>
    </source>
</reference>
<organism evidence="4 5">
    <name type="scientific">Desmophyllum pertusum</name>
    <dbReference type="NCBI Taxonomy" id="174260"/>
    <lineage>
        <taxon>Eukaryota</taxon>
        <taxon>Metazoa</taxon>
        <taxon>Cnidaria</taxon>
        <taxon>Anthozoa</taxon>
        <taxon>Hexacorallia</taxon>
        <taxon>Scleractinia</taxon>
        <taxon>Caryophylliina</taxon>
        <taxon>Caryophylliidae</taxon>
        <taxon>Desmophyllum</taxon>
    </lineage>
</organism>
<feature type="repeat" description="PPR" evidence="2">
    <location>
        <begin position="197"/>
        <end position="231"/>
    </location>
</feature>
<dbReference type="AlphaFoldDB" id="A0A9W9YGQ8"/>
<accession>A0A9W9YGQ8</accession>
<evidence type="ECO:0000313" key="4">
    <source>
        <dbReference type="EMBL" id="KAJ7340365.1"/>
    </source>
</evidence>
<protein>
    <submittedName>
        <fullName evidence="4">Pentatricopeptide repeat-containing protein 1, mitochondrial</fullName>
    </submittedName>
</protein>
<dbReference type="InterPro" id="IPR011990">
    <property type="entry name" value="TPR-like_helical_dom_sf"/>
</dbReference>
<feature type="repeat" description="PPR" evidence="2">
    <location>
        <begin position="275"/>
        <end position="309"/>
    </location>
</feature>
<dbReference type="EMBL" id="MU827778">
    <property type="protein sequence ID" value="KAJ7340365.1"/>
    <property type="molecule type" value="Genomic_DNA"/>
</dbReference>
<feature type="compositionally biased region" description="Polar residues" evidence="3">
    <location>
        <begin position="376"/>
        <end position="389"/>
    </location>
</feature>
<evidence type="ECO:0000256" key="1">
    <source>
        <dbReference type="ARBA" id="ARBA00022737"/>
    </source>
</evidence>
<feature type="compositionally biased region" description="Basic residues" evidence="3">
    <location>
        <begin position="66"/>
        <end position="76"/>
    </location>
</feature>
<evidence type="ECO:0000313" key="5">
    <source>
        <dbReference type="Proteomes" id="UP001163046"/>
    </source>
</evidence>
<keyword evidence="1" id="KW-0677">Repeat</keyword>
<feature type="region of interest" description="Disordered" evidence="3">
    <location>
        <begin position="61"/>
        <end position="123"/>
    </location>
</feature>
<dbReference type="PANTHER" id="PTHR47941">
    <property type="entry name" value="PENTATRICOPEPTIDE REPEAT-CONTAINING PROTEIN 3, MITOCHONDRIAL"/>
    <property type="match status" value="1"/>
</dbReference>
<dbReference type="InterPro" id="IPR002885">
    <property type="entry name" value="PPR_rpt"/>
</dbReference>
<dbReference type="Proteomes" id="UP001163046">
    <property type="component" value="Unassembled WGS sequence"/>
</dbReference>
<feature type="compositionally biased region" description="Basic and acidic residues" evidence="3">
    <location>
        <begin position="77"/>
        <end position="87"/>
    </location>
</feature>
<dbReference type="Gene3D" id="1.25.40.10">
    <property type="entry name" value="Tetratricopeptide repeat domain"/>
    <property type="match status" value="2"/>
</dbReference>
<dbReference type="Pfam" id="PF13041">
    <property type="entry name" value="PPR_2"/>
    <property type="match status" value="2"/>
</dbReference>
<dbReference type="PROSITE" id="PS51375">
    <property type="entry name" value="PPR"/>
    <property type="match status" value="3"/>
</dbReference>
<name>A0A9W9YGQ8_9CNID</name>
<proteinExistence type="predicted"/>
<comment type="caution">
    <text evidence="4">The sequence shown here is derived from an EMBL/GenBank/DDBJ whole genome shotgun (WGS) entry which is preliminary data.</text>
</comment>